<dbReference type="EMBL" id="JAWHQM010000003">
    <property type="protein sequence ID" value="KAK5626500.1"/>
    <property type="molecule type" value="Genomic_DNA"/>
</dbReference>
<evidence type="ECO:0000313" key="2">
    <source>
        <dbReference type="Proteomes" id="UP001305414"/>
    </source>
</evidence>
<name>A0AAN7U6M2_9PEZI</name>
<sequence length="240" mass="26376">MGLPSSGDVGTLSNMIHALRARATCYVGEPVSAAAISIPHLTALYGDDLRDAFEYVSLLYLEFFPFSNFRPIPVSIASYAGNGLGLCEDYRDDAACAEEELNIPSQFALTVGYTHTSLTTSQAHVSSAYYIEETPTLENLRLGDDTRHEESYWEAVRHMLQSPVVDSPVSRNISMVLLFGDATETLRFREILGGVIDDVLGGQVQIVDQQPEFSAAKGVAELAKRAIFRLYSRRNVTSDL</sequence>
<comment type="caution">
    <text evidence="1">The sequence shown here is derived from an EMBL/GenBank/DDBJ whole genome shotgun (WGS) entry which is preliminary data.</text>
</comment>
<keyword evidence="2" id="KW-1185">Reference proteome</keyword>
<organism evidence="1 2">
    <name type="scientific">Xylaria bambusicola</name>
    <dbReference type="NCBI Taxonomy" id="326684"/>
    <lineage>
        <taxon>Eukaryota</taxon>
        <taxon>Fungi</taxon>
        <taxon>Dikarya</taxon>
        <taxon>Ascomycota</taxon>
        <taxon>Pezizomycotina</taxon>
        <taxon>Sordariomycetes</taxon>
        <taxon>Xylariomycetidae</taxon>
        <taxon>Xylariales</taxon>
        <taxon>Xylariaceae</taxon>
        <taxon>Xylaria</taxon>
    </lineage>
</organism>
<protein>
    <submittedName>
        <fullName evidence="1">Uncharacterized protein</fullName>
    </submittedName>
</protein>
<accession>A0AAN7U6M2</accession>
<evidence type="ECO:0000313" key="1">
    <source>
        <dbReference type="EMBL" id="KAK5626500.1"/>
    </source>
</evidence>
<gene>
    <name evidence="1" type="ORF">RRF57_002215</name>
</gene>
<proteinExistence type="predicted"/>
<dbReference type="AlphaFoldDB" id="A0AAN7U6M2"/>
<dbReference type="Proteomes" id="UP001305414">
    <property type="component" value="Unassembled WGS sequence"/>
</dbReference>
<reference evidence="1 2" key="1">
    <citation type="submission" date="2023-10" db="EMBL/GenBank/DDBJ databases">
        <title>Draft genome sequence of Xylaria bambusicola isolate GMP-LS, the root and basal stem rot pathogen of sugarcane in Indonesia.</title>
        <authorList>
            <person name="Selvaraj P."/>
            <person name="Muralishankar V."/>
            <person name="Muruganantham S."/>
            <person name="Sp S."/>
            <person name="Haryani S."/>
            <person name="Lau K.J.X."/>
            <person name="Naqvi N.I."/>
        </authorList>
    </citation>
    <scope>NUCLEOTIDE SEQUENCE [LARGE SCALE GENOMIC DNA]</scope>
    <source>
        <strain evidence="1">GMP-LS</strain>
    </source>
</reference>